<evidence type="ECO:0000256" key="1">
    <source>
        <dbReference type="SAM" id="MobiDB-lite"/>
    </source>
</evidence>
<proteinExistence type="predicted"/>
<evidence type="ECO:0000313" key="2">
    <source>
        <dbReference type="EMBL" id="SDD89465.1"/>
    </source>
</evidence>
<keyword evidence="3" id="KW-1185">Reference proteome</keyword>
<sequence length="241" mass="26006">MAQFATIFIPFALQAASTAWQQYQQYEVYEAEQRQRAAVNQASAEAAHAESQATARHTAASAESANRAAWAAHDRQAGAIARDTDAAIQALNRTFARTELERADALRHAGASQRARFADAGLDTGFGSARAVLAGLGAREAEQTRRDHADLGAETAARRDAARARISADWDATADETADRTYRSNLDIWKRQVALNSRLRTMGIQQTAAEQRDLLDLTLSNQRAALGLVDAGLDALGRGLS</sequence>
<protein>
    <submittedName>
        <fullName evidence="2">Uncharacterized protein</fullName>
    </submittedName>
</protein>
<feature type="region of interest" description="Disordered" evidence="1">
    <location>
        <begin position="40"/>
        <end position="68"/>
    </location>
</feature>
<organism evidence="2 3">
    <name type="scientific">Rhodospira trueperi</name>
    <dbReference type="NCBI Taxonomy" id="69960"/>
    <lineage>
        <taxon>Bacteria</taxon>
        <taxon>Pseudomonadati</taxon>
        <taxon>Pseudomonadota</taxon>
        <taxon>Alphaproteobacteria</taxon>
        <taxon>Rhodospirillales</taxon>
        <taxon>Rhodospirillaceae</taxon>
        <taxon>Rhodospira</taxon>
    </lineage>
</organism>
<dbReference type="RefSeq" id="WP_092782206.1">
    <property type="nucleotide sequence ID" value="NZ_FNAP01000002.1"/>
</dbReference>
<dbReference type="AlphaFoldDB" id="A0A1G6YIK4"/>
<reference evidence="2 3" key="1">
    <citation type="submission" date="2016-10" db="EMBL/GenBank/DDBJ databases">
        <authorList>
            <person name="de Groot N.N."/>
        </authorList>
    </citation>
    <scope>NUCLEOTIDE SEQUENCE [LARGE SCALE GENOMIC DNA]</scope>
    <source>
        <strain evidence="2 3">ATCC 700224</strain>
    </source>
</reference>
<dbReference type="Proteomes" id="UP000199412">
    <property type="component" value="Unassembled WGS sequence"/>
</dbReference>
<dbReference type="OrthoDB" id="9862163at2"/>
<dbReference type="EMBL" id="FNAP01000002">
    <property type="protein sequence ID" value="SDD89465.1"/>
    <property type="molecule type" value="Genomic_DNA"/>
</dbReference>
<dbReference type="STRING" id="69960.SAMN05421720_1023"/>
<accession>A0A1G6YIK4</accession>
<evidence type="ECO:0000313" key="3">
    <source>
        <dbReference type="Proteomes" id="UP000199412"/>
    </source>
</evidence>
<gene>
    <name evidence="2" type="ORF">SAMN05421720_1023</name>
</gene>
<name>A0A1G6YIK4_9PROT</name>